<sequence length="384" mass="40448">MRQRLRTVGRRLIGDAPENSPLMRLVVCALLAVNLVYNHAGPIPLWLWAALGAVYLGIVSFAILDTRWPRPALAALIGGALIGAAVVGPGDSSALIMTFAAIGVLSQQLSASALLILAATVADGAALAASSLLARQSADLVIHLIILCALMLLGLYRRQYLLRVRQTALLLEQTRRTQHEQARAAALDERTRIARELHDVLAHSLGALAVQLDVAEGLLSEKGDVPGALARVRRSRRLAANGMAEARAAVAALRHDIPPLDEGLRGLVDGYRRDHHMTVDCQVTGTPRPVDSAAAVSLLGTAREALTNASKHAPGAPVSIVLSFDPARVRLSVHNPAARNGDSNAAGEYGLTGMRERIALVGGSLSAGPGLDGRGWQVTAEVPE</sequence>
<organism evidence="11 12">
    <name type="scientific">Nocardia pulmonis</name>
    <dbReference type="NCBI Taxonomy" id="2951408"/>
    <lineage>
        <taxon>Bacteria</taxon>
        <taxon>Bacillati</taxon>
        <taxon>Actinomycetota</taxon>
        <taxon>Actinomycetes</taxon>
        <taxon>Mycobacteriales</taxon>
        <taxon>Nocardiaceae</taxon>
        <taxon>Nocardia</taxon>
    </lineage>
</organism>
<feature type="transmembrane region" description="Helical" evidence="9">
    <location>
        <begin position="140"/>
        <end position="156"/>
    </location>
</feature>
<dbReference type="PANTHER" id="PTHR24421">
    <property type="entry name" value="NITRATE/NITRITE SENSOR PROTEIN NARX-RELATED"/>
    <property type="match status" value="1"/>
</dbReference>
<dbReference type="Proteomes" id="UP001139157">
    <property type="component" value="Unassembled WGS sequence"/>
</dbReference>
<dbReference type="Gene3D" id="1.20.5.1930">
    <property type="match status" value="1"/>
</dbReference>
<keyword evidence="12" id="KW-1185">Reference proteome</keyword>
<evidence type="ECO:0000256" key="5">
    <source>
        <dbReference type="ARBA" id="ARBA00022741"/>
    </source>
</evidence>
<comment type="caution">
    <text evidence="11">The sequence shown here is derived from an EMBL/GenBank/DDBJ whole genome shotgun (WGS) entry which is preliminary data.</text>
</comment>
<dbReference type="EMBL" id="JAMRXG010000020">
    <property type="protein sequence ID" value="MCM6778262.1"/>
    <property type="molecule type" value="Genomic_DNA"/>
</dbReference>
<dbReference type="GO" id="GO:0000155">
    <property type="term" value="F:phosphorelay sensor kinase activity"/>
    <property type="evidence" value="ECO:0007669"/>
    <property type="project" value="InterPro"/>
</dbReference>
<dbReference type="CDD" id="cd16917">
    <property type="entry name" value="HATPase_UhpB-NarQ-NarX-like"/>
    <property type="match status" value="1"/>
</dbReference>
<protein>
    <recommendedName>
        <fullName evidence="2">histidine kinase</fullName>
        <ecNumber evidence="2">2.7.13.3</ecNumber>
    </recommendedName>
</protein>
<keyword evidence="8" id="KW-0902">Two-component regulatory system</keyword>
<feature type="transmembrane region" description="Helical" evidence="9">
    <location>
        <begin position="76"/>
        <end position="105"/>
    </location>
</feature>
<keyword evidence="5" id="KW-0547">Nucleotide-binding</keyword>
<evidence type="ECO:0000256" key="9">
    <source>
        <dbReference type="SAM" id="Phobius"/>
    </source>
</evidence>
<keyword evidence="9" id="KW-0472">Membrane</keyword>
<keyword evidence="4" id="KW-0808">Transferase</keyword>
<keyword evidence="6 11" id="KW-0418">Kinase</keyword>
<reference evidence="11" key="1">
    <citation type="submission" date="2022-06" db="EMBL/GenBank/DDBJ databases">
        <title>Novel species in genus nocardia.</title>
        <authorList>
            <person name="Li F."/>
        </authorList>
    </citation>
    <scope>NUCLEOTIDE SEQUENCE</scope>
    <source>
        <strain evidence="11">CDC141</strain>
    </source>
</reference>
<dbReference type="RefSeq" id="WP_251917732.1">
    <property type="nucleotide sequence ID" value="NZ_JAMRXG010000020.1"/>
</dbReference>
<feature type="transmembrane region" description="Helical" evidence="9">
    <location>
        <begin position="111"/>
        <end position="133"/>
    </location>
</feature>
<keyword evidence="3" id="KW-0597">Phosphoprotein</keyword>
<evidence type="ECO:0000256" key="8">
    <source>
        <dbReference type="ARBA" id="ARBA00023012"/>
    </source>
</evidence>
<evidence type="ECO:0000313" key="11">
    <source>
        <dbReference type="EMBL" id="MCM6778262.1"/>
    </source>
</evidence>
<feature type="domain" description="Signal transduction histidine kinase subgroup 3 dimerisation and phosphoacceptor" evidence="10">
    <location>
        <begin position="189"/>
        <end position="255"/>
    </location>
</feature>
<keyword evidence="7" id="KW-0067">ATP-binding</keyword>
<dbReference type="Pfam" id="PF07730">
    <property type="entry name" value="HisKA_3"/>
    <property type="match status" value="1"/>
</dbReference>
<feature type="transmembrane region" description="Helical" evidence="9">
    <location>
        <begin position="21"/>
        <end position="39"/>
    </location>
</feature>
<keyword evidence="9" id="KW-0812">Transmembrane</keyword>
<proteinExistence type="predicted"/>
<dbReference type="InterPro" id="IPR036890">
    <property type="entry name" value="HATPase_C_sf"/>
</dbReference>
<evidence type="ECO:0000256" key="2">
    <source>
        <dbReference type="ARBA" id="ARBA00012438"/>
    </source>
</evidence>
<evidence type="ECO:0000256" key="4">
    <source>
        <dbReference type="ARBA" id="ARBA00022679"/>
    </source>
</evidence>
<dbReference type="SUPFAM" id="SSF55874">
    <property type="entry name" value="ATPase domain of HSP90 chaperone/DNA topoisomerase II/histidine kinase"/>
    <property type="match status" value="1"/>
</dbReference>
<comment type="catalytic activity">
    <reaction evidence="1">
        <text>ATP + protein L-histidine = ADP + protein N-phospho-L-histidine.</text>
        <dbReference type="EC" id="2.7.13.3"/>
    </reaction>
</comment>
<dbReference type="GO" id="GO:0046983">
    <property type="term" value="F:protein dimerization activity"/>
    <property type="evidence" value="ECO:0007669"/>
    <property type="project" value="InterPro"/>
</dbReference>
<accession>A0A9X2ECK1</accession>
<dbReference type="InterPro" id="IPR050482">
    <property type="entry name" value="Sensor_HK_TwoCompSys"/>
</dbReference>
<evidence type="ECO:0000259" key="10">
    <source>
        <dbReference type="Pfam" id="PF07730"/>
    </source>
</evidence>
<dbReference type="GO" id="GO:0016020">
    <property type="term" value="C:membrane"/>
    <property type="evidence" value="ECO:0007669"/>
    <property type="project" value="InterPro"/>
</dbReference>
<evidence type="ECO:0000256" key="6">
    <source>
        <dbReference type="ARBA" id="ARBA00022777"/>
    </source>
</evidence>
<gene>
    <name evidence="11" type="ORF">NDR86_32725</name>
</gene>
<name>A0A9X2ECK1_9NOCA</name>
<evidence type="ECO:0000256" key="3">
    <source>
        <dbReference type="ARBA" id="ARBA00022553"/>
    </source>
</evidence>
<evidence type="ECO:0000256" key="7">
    <source>
        <dbReference type="ARBA" id="ARBA00022840"/>
    </source>
</evidence>
<dbReference type="EC" id="2.7.13.3" evidence="2"/>
<evidence type="ECO:0000256" key="1">
    <source>
        <dbReference type="ARBA" id="ARBA00000085"/>
    </source>
</evidence>
<dbReference type="AlphaFoldDB" id="A0A9X2ECK1"/>
<keyword evidence="9" id="KW-1133">Transmembrane helix</keyword>
<dbReference type="GO" id="GO:0005524">
    <property type="term" value="F:ATP binding"/>
    <property type="evidence" value="ECO:0007669"/>
    <property type="project" value="UniProtKB-KW"/>
</dbReference>
<feature type="transmembrane region" description="Helical" evidence="9">
    <location>
        <begin position="45"/>
        <end position="64"/>
    </location>
</feature>
<evidence type="ECO:0000313" key="12">
    <source>
        <dbReference type="Proteomes" id="UP001139157"/>
    </source>
</evidence>
<dbReference type="InterPro" id="IPR011712">
    <property type="entry name" value="Sig_transdc_His_kin_sub3_dim/P"/>
</dbReference>
<dbReference type="Gene3D" id="3.30.565.10">
    <property type="entry name" value="Histidine kinase-like ATPase, C-terminal domain"/>
    <property type="match status" value="1"/>
</dbReference>
<dbReference type="PANTHER" id="PTHR24421:SF10">
    <property type="entry name" value="NITRATE_NITRITE SENSOR PROTEIN NARQ"/>
    <property type="match status" value="1"/>
</dbReference>